<protein>
    <submittedName>
        <fullName evidence="1">FAD-dependent thymidylate synthase</fullName>
        <ecNumber evidence="1">2.1.1.148</ecNumber>
    </submittedName>
</protein>
<reference evidence="1" key="1">
    <citation type="submission" date="2021-04" db="EMBL/GenBank/DDBJ databases">
        <title>Pseudaminobacter soli sp. nov., isolated from paddy soil contaminated by heavy metals.</title>
        <authorList>
            <person name="Zhang K."/>
        </authorList>
    </citation>
    <scope>NUCLEOTIDE SEQUENCE</scope>
    <source>
        <strain evidence="1">19-2017</strain>
    </source>
</reference>
<dbReference type="GO" id="GO:0006231">
    <property type="term" value="P:dTMP biosynthetic process"/>
    <property type="evidence" value="ECO:0007669"/>
    <property type="project" value="InterPro"/>
</dbReference>
<keyword evidence="1" id="KW-0489">Methyltransferase</keyword>
<keyword evidence="2" id="KW-1185">Reference proteome</keyword>
<dbReference type="InterPro" id="IPR036098">
    <property type="entry name" value="Thymidylate_synthase_ThyX_sf"/>
</dbReference>
<name>A0A942DX10_9HYPH</name>
<dbReference type="GO" id="GO:0032259">
    <property type="term" value="P:methylation"/>
    <property type="evidence" value="ECO:0007669"/>
    <property type="project" value="UniProtKB-KW"/>
</dbReference>
<comment type="caution">
    <text evidence="1">The sequence shown here is derived from an EMBL/GenBank/DDBJ whole genome shotgun (WGS) entry which is preliminary data.</text>
</comment>
<dbReference type="Gene3D" id="3.30.1360.170">
    <property type="match status" value="1"/>
</dbReference>
<dbReference type="GO" id="GO:0050660">
    <property type="term" value="F:flavin adenine dinucleotide binding"/>
    <property type="evidence" value="ECO:0007669"/>
    <property type="project" value="InterPro"/>
</dbReference>
<dbReference type="Proteomes" id="UP000680348">
    <property type="component" value="Unassembled WGS sequence"/>
</dbReference>
<gene>
    <name evidence="1" type="ORF">KEU06_08760</name>
</gene>
<dbReference type="PROSITE" id="PS51331">
    <property type="entry name" value="THYX"/>
    <property type="match status" value="1"/>
</dbReference>
<dbReference type="AlphaFoldDB" id="A0A942DX10"/>
<keyword evidence="1" id="KW-0808">Transferase</keyword>
<organism evidence="1 2">
    <name type="scientific">Pseudaminobacter soli</name>
    <name type="common">ex Zhang et al. 2022</name>
    <dbReference type="NCBI Taxonomy" id="2831468"/>
    <lineage>
        <taxon>Bacteria</taxon>
        <taxon>Pseudomonadati</taxon>
        <taxon>Pseudomonadota</taxon>
        <taxon>Alphaproteobacteria</taxon>
        <taxon>Hyphomicrobiales</taxon>
        <taxon>Phyllobacteriaceae</taxon>
        <taxon>Pseudaminobacter</taxon>
    </lineage>
</organism>
<dbReference type="GO" id="GO:0050797">
    <property type="term" value="F:thymidylate synthase (FAD) activity"/>
    <property type="evidence" value="ECO:0007669"/>
    <property type="project" value="UniProtKB-EC"/>
</dbReference>
<dbReference type="RefSeq" id="WP_188254283.1">
    <property type="nucleotide sequence ID" value="NZ_JABVCF010000004.1"/>
</dbReference>
<dbReference type="SUPFAM" id="SSF69796">
    <property type="entry name" value="Thymidylate synthase-complementing protein Thy1"/>
    <property type="match status" value="1"/>
</dbReference>
<evidence type="ECO:0000313" key="1">
    <source>
        <dbReference type="EMBL" id="MBS3648718.1"/>
    </source>
</evidence>
<evidence type="ECO:0000313" key="2">
    <source>
        <dbReference type="Proteomes" id="UP000680348"/>
    </source>
</evidence>
<dbReference type="EC" id="2.1.1.148" evidence="1"/>
<dbReference type="EMBL" id="JAGWCR010000004">
    <property type="protein sequence ID" value="MBS3648718.1"/>
    <property type="molecule type" value="Genomic_DNA"/>
</dbReference>
<proteinExistence type="predicted"/>
<accession>A0A942DX10</accession>
<dbReference type="InterPro" id="IPR003669">
    <property type="entry name" value="Thymidylate_synthase_ThyX"/>
</dbReference>
<sequence>MEISAKILADSVSAIDDTRITSLELHYHRYVLPEFNTHRAFSRNGASSRAIPTEKLVANCLREMVEPLEWGLDQSGMQAFTHADDQLEAEGRRIWNEARSDAIRHALKLHSLGFAKQIVNRVIEPFLSTRTVLTATDWANWEGLRNHKDAQPEIRDLAQAVIEARLHSTPKVLNLYDWHTPYILDEDNMRLRTCETDWAAEGLSAVGIGHNSRSAYFDTTLDAVKCIVSAARCARVSYRTHEGKPTDFKEDGKLFNRLAISAPVHASPTEHQATPSEQSGKHLMTRNFRSWVQFRALVADDTIWDR</sequence>